<proteinExistence type="predicted"/>
<name>A0A8S5TZP6_9CAUD</name>
<organism evidence="2">
    <name type="scientific">Myoviridae sp. cttph48</name>
    <dbReference type="NCBI Taxonomy" id="2825196"/>
    <lineage>
        <taxon>Viruses</taxon>
        <taxon>Duplodnaviria</taxon>
        <taxon>Heunggongvirae</taxon>
        <taxon>Uroviricota</taxon>
        <taxon>Caudoviricetes</taxon>
    </lineage>
</organism>
<sequence>MTRIYFYVAIAAVLAFLCVAVIVLLKIIGIKNVEIKALSESVKRQDKNIGVLLKHSNELAEINRKKDAFIKKIQESISDEDIADIIGGIIELNNGRLCDASKG</sequence>
<reference evidence="2" key="1">
    <citation type="journal article" date="2021" name="Proc. Natl. Acad. Sci. U.S.A.">
        <title>A Catalog of Tens of Thousands of Viruses from Human Metagenomes Reveals Hidden Associations with Chronic Diseases.</title>
        <authorList>
            <person name="Tisza M.J."/>
            <person name="Buck C.B."/>
        </authorList>
    </citation>
    <scope>NUCLEOTIDE SEQUENCE</scope>
    <source>
        <strain evidence="2">Cttph48</strain>
    </source>
</reference>
<evidence type="ECO:0000313" key="2">
    <source>
        <dbReference type="EMBL" id="DAF87676.1"/>
    </source>
</evidence>
<protein>
    <submittedName>
        <fullName evidence="2">Uncharacterized protein</fullName>
    </submittedName>
</protein>
<dbReference type="EMBL" id="BK015966">
    <property type="protein sequence ID" value="DAF87676.1"/>
    <property type="molecule type" value="Genomic_DNA"/>
</dbReference>
<keyword evidence="1" id="KW-0812">Transmembrane</keyword>
<accession>A0A8S5TZP6</accession>
<evidence type="ECO:0000256" key="1">
    <source>
        <dbReference type="SAM" id="Phobius"/>
    </source>
</evidence>
<keyword evidence="1" id="KW-1133">Transmembrane helix</keyword>
<feature type="transmembrane region" description="Helical" evidence="1">
    <location>
        <begin position="6"/>
        <end position="28"/>
    </location>
</feature>
<keyword evidence="1" id="KW-0472">Membrane</keyword>